<dbReference type="SUPFAM" id="SSF56112">
    <property type="entry name" value="Protein kinase-like (PK-like)"/>
    <property type="match status" value="1"/>
</dbReference>
<reference evidence="1 2" key="1">
    <citation type="submission" date="2019-12" db="EMBL/GenBank/DDBJ databases">
        <title>The whole genome sequencing of a strain isolated from a Mars analog, Dalangtan Playa.</title>
        <authorList>
            <person name="Huang T."/>
        </authorList>
    </citation>
    <scope>NUCLEOTIDE SEQUENCE [LARGE SCALE GENOMIC DNA]</scope>
    <source>
        <strain evidence="1 2">DP4-553-S</strain>
    </source>
</reference>
<organism evidence="1 2">
    <name type="scientific">Sediminibacillus dalangtanensis</name>
    <dbReference type="NCBI Taxonomy" id="2729421"/>
    <lineage>
        <taxon>Bacteria</taxon>
        <taxon>Bacillati</taxon>
        <taxon>Bacillota</taxon>
        <taxon>Bacilli</taxon>
        <taxon>Bacillales</taxon>
        <taxon>Bacillaceae</taxon>
        <taxon>Sediminibacillus</taxon>
    </lineage>
</organism>
<name>A0ABX7VSA2_9BACI</name>
<keyword evidence="2" id="KW-1185">Reference proteome</keyword>
<dbReference type="Gene3D" id="3.90.1200.10">
    <property type="match status" value="1"/>
</dbReference>
<dbReference type="Pfam" id="PF04655">
    <property type="entry name" value="APH_6_hur"/>
    <property type="match status" value="1"/>
</dbReference>
<proteinExistence type="predicted"/>
<sequence length="319" mass="37255">MFENRWNRTLLQERFVKNIKHHFKQEGEAWLERLPEISHQCEQTWQVEMMKPYELSINYVAPAVGKDGRKLVVKLSVPGEEFTCELEALRQLESPAMVRLIAFDENLGALLLERMEPGGTLAEVEEEDKACRIAADVFEQLTREPLGETTLPTTEDRTASLAKIVSYYPAGCGPISRSTLLEAQQTFNRLHRTRKKQWLLHGDFHHYNILQDGEEKWKAIDPKGLIGEREYDLIQFLLNKLPEEDPVSVIDKRIQIFSEFLKLDKQRFVLWGFCHSVLATCWTVEGNGNYNRPFYRAIAAFQQIHQKYYHHEVHEAEIR</sequence>
<protein>
    <submittedName>
        <fullName evidence="1">Phosphotransferase</fullName>
    </submittedName>
</protein>
<dbReference type="Proteomes" id="UP000665043">
    <property type="component" value="Chromosome"/>
</dbReference>
<gene>
    <name evidence="1" type="ORF">ERJ70_05910</name>
</gene>
<evidence type="ECO:0000313" key="1">
    <source>
        <dbReference type="EMBL" id="QTM98874.1"/>
    </source>
</evidence>
<dbReference type="RefSeq" id="WP_209367873.1">
    <property type="nucleotide sequence ID" value="NZ_CP046956.1"/>
</dbReference>
<evidence type="ECO:0000313" key="2">
    <source>
        <dbReference type="Proteomes" id="UP000665043"/>
    </source>
</evidence>
<dbReference type="InterPro" id="IPR011009">
    <property type="entry name" value="Kinase-like_dom_sf"/>
</dbReference>
<accession>A0ABX7VSA2</accession>
<dbReference type="InterPro" id="IPR006748">
    <property type="entry name" value="NH2Glyco/OHUrea_AB-resist_kin"/>
</dbReference>
<dbReference type="EMBL" id="CP046956">
    <property type="protein sequence ID" value="QTM98874.1"/>
    <property type="molecule type" value="Genomic_DNA"/>
</dbReference>